<evidence type="ECO:0000256" key="1">
    <source>
        <dbReference type="ARBA" id="ARBA00022679"/>
    </source>
</evidence>
<dbReference type="Proteomes" id="UP000740926">
    <property type="component" value="Unassembled WGS sequence"/>
</dbReference>
<evidence type="ECO:0000313" key="6">
    <source>
        <dbReference type="Proteomes" id="UP000740926"/>
    </source>
</evidence>
<evidence type="ECO:0000313" key="5">
    <source>
        <dbReference type="EMBL" id="KAG1573403.1"/>
    </source>
</evidence>
<dbReference type="OMA" id="AWHSTEN"/>
<dbReference type="AlphaFoldDB" id="A0A9P6Z9W9"/>
<organism evidence="5 6">
    <name type="scientific">Rhizopus delemar</name>
    <dbReference type="NCBI Taxonomy" id="936053"/>
    <lineage>
        <taxon>Eukaryota</taxon>
        <taxon>Fungi</taxon>
        <taxon>Fungi incertae sedis</taxon>
        <taxon>Mucoromycota</taxon>
        <taxon>Mucoromycotina</taxon>
        <taxon>Mucoromycetes</taxon>
        <taxon>Mucorales</taxon>
        <taxon>Mucorineae</taxon>
        <taxon>Rhizopodaceae</taxon>
        <taxon>Rhizopus</taxon>
    </lineage>
</organism>
<keyword evidence="4" id="KW-0732">Signal</keyword>
<comment type="caution">
    <text evidence="5">The sequence shown here is derived from an EMBL/GenBank/DDBJ whole genome shotgun (WGS) entry which is preliminary data.</text>
</comment>
<evidence type="ECO:0000256" key="3">
    <source>
        <dbReference type="ARBA" id="ARBA00023277"/>
    </source>
</evidence>
<dbReference type="GO" id="GO:0016740">
    <property type="term" value="F:transferase activity"/>
    <property type="evidence" value="ECO:0007669"/>
    <property type="project" value="UniProtKB-KW"/>
</dbReference>
<dbReference type="Gene3D" id="3.40.50.11350">
    <property type="match status" value="1"/>
</dbReference>
<keyword evidence="1" id="KW-0808">Transferase</keyword>
<feature type="chain" id="PRO_5040422972" description="O-fucosyltransferase family protein" evidence="4">
    <location>
        <begin position="31"/>
        <end position="462"/>
    </location>
</feature>
<accession>A0A9P6Z9W9</accession>
<dbReference type="Pfam" id="PF10250">
    <property type="entry name" value="O-FucT"/>
    <property type="match status" value="1"/>
</dbReference>
<reference evidence="5 6" key="1">
    <citation type="journal article" date="2020" name="Microb. Genom.">
        <title>Genetic diversity of clinical and environmental Mucorales isolates obtained from an investigation of mucormycosis cases among solid organ transplant recipients.</title>
        <authorList>
            <person name="Nguyen M.H."/>
            <person name="Kaul D."/>
            <person name="Muto C."/>
            <person name="Cheng S.J."/>
            <person name="Richter R.A."/>
            <person name="Bruno V.M."/>
            <person name="Liu G."/>
            <person name="Beyhan S."/>
            <person name="Sundermann A.J."/>
            <person name="Mounaud S."/>
            <person name="Pasculle A.W."/>
            <person name="Nierman W.C."/>
            <person name="Driscoll E."/>
            <person name="Cumbie R."/>
            <person name="Clancy C.J."/>
            <person name="Dupont C.L."/>
        </authorList>
    </citation>
    <scope>NUCLEOTIDE SEQUENCE [LARGE SCALE GENOMIC DNA]</scope>
    <source>
        <strain evidence="5 6">GL24</strain>
    </source>
</reference>
<dbReference type="InterPro" id="IPR019378">
    <property type="entry name" value="GDP-Fuc_O-FucTrfase"/>
</dbReference>
<dbReference type="PANTHER" id="PTHR36050">
    <property type="entry name" value="O-FUCOSYLTRANSFERASE 30"/>
    <property type="match status" value="1"/>
</dbReference>
<protein>
    <recommendedName>
        <fullName evidence="7">O-fucosyltransferase family protein</fullName>
    </recommendedName>
</protein>
<feature type="signal peptide" evidence="4">
    <location>
        <begin position="1"/>
        <end position="30"/>
    </location>
</feature>
<evidence type="ECO:0000256" key="4">
    <source>
        <dbReference type="SAM" id="SignalP"/>
    </source>
</evidence>
<dbReference type="PANTHER" id="PTHR36050:SF1">
    <property type="entry name" value="O-FUCOSYLTRANSFERASE 30"/>
    <property type="match status" value="1"/>
</dbReference>
<sequence length="462" mass="52710">MTMMRSTRFIWATCLAMLMLTMLLVTYTTTQSISVQLRFKVNPMSTKHGEGSSDEEKYITYYPHSGLHNQRLAIINAIVIAKVLNRTLILPEVNVGKGTSWAPTSRYEHKMSICPGFHKTADDCADFRRYVPLPAEAIFDISAARANGVRIIHRTSMSETYFQDEWSATDEDIYRVIDTMRLSYRIYDLKENEDNMRSFTQRLDMEDLATRQERFIVFGSLHYTNRLALSDPQLTWFINHLREEVSIGHPVVIKQALQVVSRLGGPNNFVGVHLRQGDGFFKKSMVETVNAVRLALEQESLAYLPTDQLTVPSTRPLTALEEETLRGVQGISDTNELLNQCLMIHREDNHPRLRLIYMATDTPQPRTTLKELHEEFPCLFTLSDFPDVIDDIIAANPMATGNEMVDLEYTRVGTTLNALLIPMVDATITSHGSGFIGTNKSTFSSYIRHRYNRFQAMYAKLS</sequence>
<dbReference type="Gene3D" id="3.40.50.11340">
    <property type="match status" value="1"/>
</dbReference>
<gene>
    <name evidence="5" type="ORF">G6F50_002883</name>
</gene>
<dbReference type="EMBL" id="JAANIU010000289">
    <property type="protein sequence ID" value="KAG1573403.1"/>
    <property type="molecule type" value="Genomic_DNA"/>
</dbReference>
<dbReference type="GO" id="GO:0006004">
    <property type="term" value="P:fucose metabolic process"/>
    <property type="evidence" value="ECO:0007669"/>
    <property type="project" value="UniProtKB-KW"/>
</dbReference>
<evidence type="ECO:0000256" key="2">
    <source>
        <dbReference type="ARBA" id="ARBA00023253"/>
    </source>
</evidence>
<proteinExistence type="predicted"/>
<keyword evidence="6" id="KW-1185">Reference proteome</keyword>
<keyword evidence="2" id="KW-0294">Fucose metabolism</keyword>
<keyword evidence="3" id="KW-0119">Carbohydrate metabolism</keyword>
<evidence type="ECO:0008006" key="7">
    <source>
        <dbReference type="Google" id="ProtNLM"/>
    </source>
</evidence>
<name>A0A9P6Z9W9_9FUNG</name>